<dbReference type="InterPro" id="IPR013022">
    <property type="entry name" value="Xyl_isomerase-like_TIM-brl"/>
</dbReference>
<dbReference type="GO" id="GO:0016853">
    <property type="term" value="F:isomerase activity"/>
    <property type="evidence" value="ECO:0007669"/>
    <property type="project" value="UniProtKB-KW"/>
</dbReference>
<name>A0A4D7B8Q5_9HYPH</name>
<dbReference type="EMBL" id="CP039690">
    <property type="protein sequence ID" value="QCI65956.1"/>
    <property type="molecule type" value="Genomic_DNA"/>
</dbReference>
<dbReference type="RefSeq" id="WP_136961402.1">
    <property type="nucleotide sequence ID" value="NZ_CP039690.1"/>
</dbReference>
<evidence type="ECO:0000259" key="1">
    <source>
        <dbReference type="Pfam" id="PF01261"/>
    </source>
</evidence>
<gene>
    <name evidence="2" type="ORF">E8M01_18110</name>
</gene>
<accession>A0A4D7B8Q5</accession>
<dbReference type="OrthoDB" id="8016886at2"/>
<dbReference type="Pfam" id="PF01261">
    <property type="entry name" value="AP_endonuc_2"/>
    <property type="match status" value="1"/>
</dbReference>
<dbReference type="InterPro" id="IPR036237">
    <property type="entry name" value="Xyl_isomerase-like_sf"/>
</dbReference>
<feature type="domain" description="Xylose isomerase-like TIM barrel" evidence="1">
    <location>
        <begin position="23"/>
        <end position="256"/>
    </location>
</feature>
<organism evidence="2 3">
    <name type="scientific">Phreatobacter stygius</name>
    <dbReference type="NCBI Taxonomy" id="1940610"/>
    <lineage>
        <taxon>Bacteria</taxon>
        <taxon>Pseudomonadati</taxon>
        <taxon>Pseudomonadota</taxon>
        <taxon>Alphaproteobacteria</taxon>
        <taxon>Hyphomicrobiales</taxon>
        <taxon>Phreatobacteraceae</taxon>
        <taxon>Phreatobacter</taxon>
    </lineage>
</organism>
<keyword evidence="3" id="KW-1185">Reference proteome</keyword>
<proteinExistence type="predicted"/>
<reference evidence="2 3" key="1">
    <citation type="submission" date="2019-04" db="EMBL/GenBank/DDBJ databases">
        <title>Phreatobacter aquaticus sp. nov.</title>
        <authorList>
            <person name="Choi A."/>
        </authorList>
    </citation>
    <scope>NUCLEOTIDE SEQUENCE [LARGE SCALE GENOMIC DNA]</scope>
    <source>
        <strain evidence="2 3">KCTC 52518</strain>
    </source>
</reference>
<sequence length="277" mass="29178">MTLPRLGAHTFGFAWDRDAEAAFEALAGAGFSTLQLMAAPPHYDPWAADPALQRRLRRLIDRAGIALLALDLASNDVNLASPSRAVVDFAVDAYGRAIDLGADLGARGICVASGRRHALAPQAGDQLLGIYRDAFERILLRARDAGMGVVLENHPNGLLAEMEAIESFLAAGAYDGVSIAYDVANAAAIGEDPSAGLRRLLPHLGIVHLSDAPRGAWRHDPIGSGDIDFSAIGGTIREIGFAGPVVLEIISSRPLDDILAGRDRLLAAGWHFAGQPG</sequence>
<dbReference type="AlphaFoldDB" id="A0A4D7B8Q5"/>
<protein>
    <submittedName>
        <fullName evidence="2">Sugar phosphate isomerase/epimerase</fullName>
    </submittedName>
</protein>
<dbReference type="KEGG" id="pstg:E8M01_18110"/>
<dbReference type="SUPFAM" id="SSF51658">
    <property type="entry name" value="Xylose isomerase-like"/>
    <property type="match status" value="1"/>
</dbReference>
<dbReference type="PANTHER" id="PTHR12110:SF53">
    <property type="entry name" value="BLR5974 PROTEIN"/>
    <property type="match status" value="1"/>
</dbReference>
<evidence type="ECO:0000313" key="3">
    <source>
        <dbReference type="Proteomes" id="UP000298781"/>
    </source>
</evidence>
<dbReference type="PANTHER" id="PTHR12110">
    <property type="entry name" value="HYDROXYPYRUVATE ISOMERASE"/>
    <property type="match status" value="1"/>
</dbReference>
<dbReference type="Proteomes" id="UP000298781">
    <property type="component" value="Chromosome"/>
</dbReference>
<keyword evidence="2" id="KW-0413">Isomerase</keyword>
<dbReference type="Gene3D" id="3.20.20.150">
    <property type="entry name" value="Divalent-metal-dependent TIM barrel enzymes"/>
    <property type="match status" value="1"/>
</dbReference>
<dbReference type="InterPro" id="IPR050312">
    <property type="entry name" value="IolE/XylAMocC-like"/>
</dbReference>
<evidence type="ECO:0000313" key="2">
    <source>
        <dbReference type="EMBL" id="QCI65956.1"/>
    </source>
</evidence>